<dbReference type="EMBL" id="LGLN01000081">
    <property type="protein sequence ID" value="KPC25312.1"/>
    <property type="molecule type" value="Genomic_DNA"/>
</dbReference>
<sequence>MDGLPVNQRNEFSGTLIQVMTVAPDVLRQMEQWQCAMSRSGASN</sequence>
<organism evidence="1 2">
    <name type="scientific">Pseudomonas syringae pv. cilantro</name>
    <dbReference type="NCBI Taxonomy" id="81035"/>
    <lineage>
        <taxon>Bacteria</taxon>
        <taxon>Pseudomonadati</taxon>
        <taxon>Pseudomonadota</taxon>
        <taxon>Gammaproteobacteria</taxon>
        <taxon>Pseudomonadales</taxon>
        <taxon>Pseudomonadaceae</taxon>
        <taxon>Pseudomonas</taxon>
        <taxon>Pseudomonas syringae</taxon>
    </lineage>
</organism>
<name>A0A0N0X9B6_PSESX</name>
<evidence type="ECO:0000313" key="2">
    <source>
        <dbReference type="Proteomes" id="UP000037891"/>
    </source>
</evidence>
<proteinExistence type="predicted"/>
<reference evidence="1 2" key="2">
    <citation type="submission" date="2015-10" db="EMBL/GenBank/DDBJ databases">
        <title>Comparative genomics and high-throughput reverse genetic screens identify a new phytobacterial MAMP and an Arabidopsis receptor required for immune elicitation.</title>
        <authorList>
            <person name="Mott G.A."/>
            <person name="Thakur S."/>
            <person name="Wang P.W."/>
            <person name="Desveaux D."/>
            <person name="Guttman D.S."/>
        </authorList>
    </citation>
    <scope>NUCLEOTIDE SEQUENCE [LARGE SCALE GENOMIC DNA]</scope>
    <source>
        <strain evidence="1 2">0788_9</strain>
    </source>
</reference>
<accession>A0A0N0X9B6</accession>
<gene>
    <name evidence="1" type="ORF">ABJ99_2460</name>
</gene>
<protein>
    <submittedName>
        <fullName evidence="1">Uncharacterized protein</fullName>
    </submittedName>
</protein>
<dbReference type="AlphaFoldDB" id="A0A0N0X9B6"/>
<comment type="caution">
    <text evidence="1">The sequence shown here is derived from an EMBL/GenBank/DDBJ whole genome shotgun (WGS) entry which is preliminary data.</text>
</comment>
<evidence type="ECO:0000313" key="1">
    <source>
        <dbReference type="EMBL" id="KPC25312.1"/>
    </source>
</evidence>
<reference evidence="1 2" key="1">
    <citation type="submission" date="2015-07" db="EMBL/GenBank/DDBJ databases">
        <authorList>
            <person name="Noorani M."/>
        </authorList>
    </citation>
    <scope>NUCLEOTIDE SEQUENCE [LARGE SCALE GENOMIC DNA]</scope>
    <source>
        <strain evidence="1 2">0788_9</strain>
    </source>
</reference>
<dbReference type="Proteomes" id="UP000037891">
    <property type="component" value="Unassembled WGS sequence"/>
</dbReference>